<keyword evidence="2" id="KW-1185">Reference proteome</keyword>
<protein>
    <submittedName>
        <fullName evidence="1">Uncharacterized protein</fullName>
    </submittedName>
</protein>
<reference evidence="1 2" key="1">
    <citation type="submission" date="2016-11" db="EMBL/GenBank/DDBJ databases">
        <authorList>
            <person name="Jaros S."/>
            <person name="Januszkiewicz K."/>
            <person name="Wedrychowicz H."/>
        </authorList>
    </citation>
    <scope>NUCLEOTIDE SEQUENCE [LARGE SCALE GENOMIC DNA]</scope>
    <source>
        <strain evidence="1 2">DSM 21758</strain>
    </source>
</reference>
<dbReference type="EMBL" id="FQZB01000006">
    <property type="protein sequence ID" value="SHJ12434.1"/>
    <property type="molecule type" value="Genomic_DNA"/>
</dbReference>
<dbReference type="STRING" id="1121302.SAMN02745163_01359"/>
<evidence type="ECO:0000313" key="2">
    <source>
        <dbReference type="Proteomes" id="UP000184310"/>
    </source>
</evidence>
<gene>
    <name evidence="1" type="ORF">SAMN02745163_01359</name>
</gene>
<evidence type="ECO:0000313" key="1">
    <source>
        <dbReference type="EMBL" id="SHJ12434.1"/>
    </source>
</evidence>
<dbReference type="OrthoDB" id="2313808at2"/>
<name>A0A1M6GR46_9CLOT</name>
<accession>A0A1M6GR46</accession>
<proteinExistence type="predicted"/>
<sequence>MDKYTKEELEEALRVVSSTISKCEKIQPKFAEGTSQHTLLKNRIKSMYISKSLITDENVTDKYTKEELIEALRPVSSIISKCEKAQLKFVEGTSHYNRFKNIIQAMYISKSLITDEISKRDI</sequence>
<dbReference type="AlphaFoldDB" id="A0A1M6GR46"/>
<organism evidence="1 2">
    <name type="scientific">Clostridium cavendishii DSM 21758</name>
    <dbReference type="NCBI Taxonomy" id="1121302"/>
    <lineage>
        <taxon>Bacteria</taxon>
        <taxon>Bacillati</taxon>
        <taxon>Bacillota</taxon>
        <taxon>Clostridia</taxon>
        <taxon>Eubacteriales</taxon>
        <taxon>Clostridiaceae</taxon>
        <taxon>Clostridium</taxon>
    </lineage>
</organism>
<dbReference type="Proteomes" id="UP000184310">
    <property type="component" value="Unassembled WGS sequence"/>
</dbReference>
<dbReference type="RefSeq" id="WP_072985928.1">
    <property type="nucleotide sequence ID" value="NZ_FQZB01000006.1"/>
</dbReference>